<dbReference type="PANTHER" id="PTHR35186:SF4">
    <property type="entry name" value="PRION-INHIBITION AND PROPAGATION HELO DOMAIN-CONTAINING PROTEIN"/>
    <property type="match status" value="1"/>
</dbReference>
<comment type="caution">
    <text evidence="1">The sequence shown here is derived from an EMBL/GenBank/DDBJ whole genome shotgun (WGS) entry which is preliminary data.</text>
</comment>
<accession>A0A9W9LCI3</accession>
<dbReference type="EMBL" id="JAPZBO010000002">
    <property type="protein sequence ID" value="KAJ5323606.1"/>
    <property type="molecule type" value="Genomic_DNA"/>
</dbReference>
<dbReference type="Proteomes" id="UP001147746">
    <property type="component" value="Unassembled WGS sequence"/>
</dbReference>
<dbReference type="PANTHER" id="PTHR35186">
    <property type="entry name" value="ANK_REP_REGION DOMAIN-CONTAINING PROTEIN"/>
    <property type="match status" value="1"/>
</dbReference>
<dbReference type="AlphaFoldDB" id="A0A9W9LCI3"/>
<evidence type="ECO:0000313" key="1">
    <source>
        <dbReference type="EMBL" id="KAJ5323606.1"/>
    </source>
</evidence>
<reference evidence="1" key="1">
    <citation type="submission" date="2022-12" db="EMBL/GenBank/DDBJ databases">
        <authorList>
            <person name="Petersen C."/>
        </authorList>
    </citation>
    <scope>NUCLEOTIDE SEQUENCE</scope>
    <source>
        <strain evidence="1">IBT 21472</strain>
    </source>
</reference>
<proteinExistence type="predicted"/>
<keyword evidence="2" id="KW-1185">Reference proteome</keyword>
<gene>
    <name evidence="1" type="ORF">N7476_002206</name>
</gene>
<organism evidence="1 2">
    <name type="scientific">Penicillium atrosanguineum</name>
    <dbReference type="NCBI Taxonomy" id="1132637"/>
    <lineage>
        <taxon>Eukaryota</taxon>
        <taxon>Fungi</taxon>
        <taxon>Dikarya</taxon>
        <taxon>Ascomycota</taxon>
        <taxon>Pezizomycotina</taxon>
        <taxon>Eurotiomycetes</taxon>
        <taxon>Eurotiomycetidae</taxon>
        <taxon>Eurotiales</taxon>
        <taxon>Aspergillaceae</taxon>
        <taxon>Penicillium</taxon>
    </lineage>
</organism>
<evidence type="ECO:0000313" key="2">
    <source>
        <dbReference type="Proteomes" id="UP001147746"/>
    </source>
</evidence>
<reference evidence="1" key="2">
    <citation type="journal article" date="2023" name="IMA Fungus">
        <title>Comparative genomic study of the Penicillium genus elucidates a diverse pangenome and 15 lateral gene transfer events.</title>
        <authorList>
            <person name="Petersen C."/>
            <person name="Sorensen T."/>
            <person name="Nielsen M.R."/>
            <person name="Sondergaard T.E."/>
            <person name="Sorensen J.L."/>
            <person name="Fitzpatrick D.A."/>
            <person name="Frisvad J.C."/>
            <person name="Nielsen K.L."/>
        </authorList>
    </citation>
    <scope>NUCLEOTIDE SEQUENCE</scope>
    <source>
        <strain evidence="1">IBT 21472</strain>
    </source>
</reference>
<protein>
    <submittedName>
        <fullName evidence="1">Uncharacterized protein</fullName>
    </submittedName>
</protein>
<name>A0A9W9LCI3_9EURO</name>
<sequence length="470" mass="52974">MEPLARRRSLVAQAWASFQASITGFIHSLALGHCELSIIVTGIEAAGLALALIPLLVNQIDGYARGIEKTKRWKYFRRELETYCVGLNIQHTILQSVLEQVPEDVVEDEEAVVALILNPRGAGWRSPKLLQALRTKFGRNYEPFVGNINELCELLERLSTRLGLPTTDTGLQVNLVEHASNPSKQKPLSNFRVVFSNAKPISITGVWDWREVMFEPQEIECPQMLTHSSNEQSGPEAKKRRVRFEDIPEKATQMTPQVFTTSQIQDLCSSLQGFESPLQPRTPIGFILEDRNPAFRYVMHAVQSIQHKTLKHSLREALTSMSRRDRLHIAASIACAVLQYHGNWLKDQWDSSDFHLVAEPFDSSVLQSLGLSLVELSLGRPMDVLLAPNWATQDDKGTMINNALGLTKEVYEESDLHYANFVDSCLSWSGVSTICRESHNFEERICDKIVSPLLKHVMIFEGFGEFEGMS</sequence>